<evidence type="ECO:0000256" key="2">
    <source>
        <dbReference type="ARBA" id="ARBA00023125"/>
    </source>
</evidence>
<evidence type="ECO:0000256" key="1">
    <source>
        <dbReference type="ARBA" id="ARBA00023015"/>
    </source>
</evidence>
<keyword evidence="2" id="KW-0238">DNA-binding</keyword>
<dbReference type="InterPro" id="IPR036388">
    <property type="entry name" value="WH-like_DNA-bd_sf"/>
</dbReference>
<proteinExistence type="predicted"/>
<dbReference type="CDD" id="cd00090">
    <property type="entry name" value="HTH_ARSR"/>
    <property type="match status" value="1"/>
</dbReference>
<evidence type="ECO:0000313" key="6">
    <source>
        <dbReference type="Proteomes" id="UP000806211"/>
    </source>
</evidence>
<accession>A0ABR9REL3</accession>
<evidence type="ECO:0000313" key="5">
    <source>
        <dbReference type="EMBL" id="MBE5057137.1"/>
    </source>
</evidence>
<keyword evidence="3" id="KW-0804">Transcription</keyword>
<dbReference type="PRINTS" id="PR00778">
    <property type="entry name" value="HTHARSR"/>
</dbReference>
<dbReference type="PROSITE" id="PS50987">
    <property type="entry name" value="HTH_ARSR_2"/>
    <property type="match status" value="1"/>
</dbReference>
<dbReference type="EMBL" id="JADCKF010000015">
    <property type="protein sequence ID" value="MBE5057137.1"/>
    <property type="molecule type" value="Genomic_DNA"/>
</dbReference>
<reference evidence="5 6" key="1">
    <citation type="submission" date="2020-10" db="EMBL/GenBank/DDBJ databases">
        <title>ChiBAC.</title>
        <authorList>
            <person name="Zenner C."/>
            <person name="Hitch T.C.A."/>
            <person name="Clavel T."/>
        </authorList>
    </citation>
    <scope>NUCLEOTIDE SEQUENCE [LARGE SCALE GENOMIC DNA]</scope>
    <source>
        <strain evidence="5 6">DSM 107456</strain>
    </source>
</reference>
<dbReference type="InterPro" id="IPR001845">
    <property type="entry name" value="HTH_ArsR_DNA-bd_dom"/>
</dbReference>
<dbReference type="NCBIfam" id="NF033788">
    <property type="entry name" value="HTH_metalloreg"/>
    <property type="match status" value="1"/>
</dbReference>
<evidence type="ECO:0000259" key="4">
    <source>
        <dbReference type="PROSITE" id="PS50987"/>
    </source>
</evidence>
<dbReference type="Pfam" id="PF01022">
    <property type="entry name" value="HTH_5"/>
    <property type="match status" value="1"/>
</dbReference>
<dbReference type="InterPro" id="IPR011991">
    <property type="entry name" value="ArsR-like_HTH"/>
</dbReference>
<protein>
    <submittedName>
        <fullName evidence="5">Winged helix-turn-helix transcriptional regulator</fullName>
    </submittedName>
</protein>
<dbReference type="SUPFAM" id="SSF46785">
    <property type="entry name" value="Winged helix' DNA-binding domain"/>
    <property type="match status" value="1"/>
</dbReference>
<dbReference type="Proteomes" id="UP000806211">
    <property type="component" value="Unassembled WGS sequence"/>
</dbReference>
<keyword evidence="6" id="KW-1185">Reference proteome</keyword>
<dbReference type="Gene3D" id="1.10.10.10">
    <property type="entry name" value="Winged helix-like DNA-binding domain superfamily/Winged helix DNA-binding domain"/>
    <property type="match status" value="1"/>
</dbReference>
<organism evidence="5 6">
    <name type="scientific">Pseudoflavonifractor gallinarum</name>
    <dbReference type="NCBI Taxonomy" id="2779352"/>
    <lineage>
        <taxon>Bacteria</taxon>
        <taxon>Bacillati</taxon>
        <taxon>Bacillota</taxon>
        <taxon>Clostridia</taxon>
        <taxon>Eubacteriales</taxon>
        <taxon>Oscillospiraceae</taxon>
        <taxon>Pseudoflavonifractor</taxon>
    </lineage>
</organism>
<gene>
    <name evidence="5" type="ORF">INF37_14225</name>
</gene>
<sequence length="122" mass="13485">MAEPTSGNQLALQFQACRPAFCAIGDETRQLILRVFIENCGTGGLRVGELQASTNLSRAAVSHHLKVLKDAGIITFRREGTKNYYYLDSASSSLLAVSELLQDAVRQMKHCPTYQENEGEHK</sequence>
<dbReference type="InterPro" id="IPR051011">
    <property type="entry name" value="Metal_resp_trans_reg"/>
</dbReference>
<keyword evidence="1" id="KW-0805">Transcription regulation</keyword>
<feature type="domain" description="HTH arsR-type" evidence="4">
    <location>
        <begin position="10"/>
        <end position="112"/>
    </location>
</feature>
<dbReference type="SMART" id="SM00418">
    <property type="entry name" value="HTH_ARSR"/>
    <property type="match status" value="1"/>
</dbReference>
<comment type="caution">
    <text evidence="5">The sequence shown here is derived from an EMBL/GenBank/DDBJ whole genome shotgun (WGS) entry which is preliminary data.</text>
</comment>
<name>A0ABR9REL3_9FIRM</name>
<dbReference type="PANTHER" id="PTHR43132:SF6">
    <property type="entry name" value="HTH-TYPE TRANSCRIPTIONAL REPRESSOR CZRA"/>
    <property type="match status" value="1"/>
</dbReference>
<dbReference type="InterPro" id="IPR036390">
    <property type="entry name" value="WH_DNA-bd_sf"/>
</dbReference>
<evidence type="ECO:0000256" key="3">
    <source>
        <dbReference type="ARBA" id="ARBA00023163"/>
    </source>
</evidence>
<dbReference type="PANTHER" id="PTHR43132">
    <property type="entry name" value="ARSENICAL RESISTANCE OPERON REPRESSOR ARSR-RELATED"/>
    <property type="match status" value="1"/>
</dbReference>
<dbReference type="RefSeq" id="WP_193539024.1">
    <property type="nucleotide sequence ID" value="NZ_JADCKF010000015.1"/>
</dbReference>